<evidence type="ECO:0000256" key="1">
    <source>
        <dbReference type="ARBA" id="ARBA00035112"/>
    </source>
</evidence>
<dbReference type="EMBL" id="KV441487">
    <property type="protein sequence ID" value="OAG17307.1"/>
    <property type="molecule type" value="Genomic_DNA"/>
</dbReference>
<evidence type="ECO:0000313" key="2">
    <source>
        <dbReference type="EMBL" id="OAG17307.1"/>
    </source>
</evidence>
<sequence>MGVNPSTAAKLEDDVWGLGDDAYASIFDAYHQVHCLNSLRRIAYGDYYNLSMARAHTVKQREIHINHCIDILLQSIQCNANLDLIPLHWVETQEYPFPDMSINKKCVDFEGLTEWRKANTIDMDKYVEVMKMPEVGKPGIKELPAADQYYEYWGYDNPNHKPKAEGGHGLALGVDSNL</sequence>
<comment type="similarity">
    <text evidence="1">Belongs to the ustYa family.</text>
</comment>
<dbReference type="InterPro" id="IPR021765">
    <property type="entry name" value="UstYa-like"/>
</dbReference>
<dbReference type="VEuPathDB" id="FungiDB:CC77DRAFT_1033732"/>
<dbReference type="Proteomes" id="UP000077248">
    <property type="component" value="Unassembled WGS sequence"/>
</dbReference>
<dbReference type="AlphaFoldDB" id="A0A177DDN3"/>
<evidence type="ECO:0008006" key="4">
    <source>
        <dbReference type="Google" id="ProtNLM"/>
    </source>
</evidence>
<dbReference type="Pfam" id="PF11807">
    <property type="entry name" value="UstYa"/>
    <property type="match status" value="1"/>
</dbReference>
<dbReference type="RefSeq" id="XP_018382728.1">
    <property type="nucleotide sequence ID" value="XM_018526822.1"/>
</dbReference>
<dbReference type="PANTHER" id="PTHR33365:SF14">
    <property type="entry name" value="TAT PATHWAY SIGNAL SEQUENCE"/>
    <property type="match status" value="1"/>
</dbReference>
<dbReference type="STRING" id="5599.A0A177DDN3"/>
<dbReference type="GO" id="GO:0043386">
    <property type="term" value="P:mycotoxin biosynthetic process"/>
    <property type="evidence" value="ECO:0007669"/>
    <property type="project" value="InterPro"/>
</dbReference>
<dbReference type="GeneID" id="29112416"/>
<accession>A0A177DDN3</accession>
<reference evidence="2 3" key="1">
    <citation type="submission" date="2016-05" db="EMBL/GenBank/DDBJ databases">
        <title>Comparative analysis of secretome profiles of manganese(II)-oxidizing ascomycete fungi.</title>
        <authorList>
            <consortium name="DOE Joint Genome Institute"/>
            <person name="Zeiner C.A."/>
            <person name="Purvine S.O."/>
            <person name="Zink E.M."/>
            <person name="Wu S."/>
            <person name="Pasa-Tolic L."/>
            <person name="Chaput D.L."/>
            <person name="Haridas S."/>
            <person name="Grigoriev I.V."/>
            <person name="Santelli C.M."/>
            <person name="Hansel C.M."/>
        </authorList>
    </citation>
    <scope>NUCLEOTIDE SEQUENCE [LARGE SCALE GENOMIC DNA]</scope>
    <source>
        <strain evidence="2 3">SRC1lrK2f</strain>
    </source>
</reference>
<dbReference type="PANTHER" id="PTHR33365">
    <property type="entry name" value="YALI0B05434P"/>
    <property type="match status" value="1"/>
</dbReference>
<proteinExistence type="inferred from homology"/>
<keyword evidence="3" id="KW-1185">Reference proteome</keyword>
<dbReference type="OMA" id="IQCNANL"/>
<protein>
    <recommendedName>
        <fullName evidence="4">Tat pathway signal sequence</fullName>
    </recommendedName>
</protein>
<name>A0A177DDN3_ALTAL</name>
<gene>
    <name evidence="2" type="ORF">CC77DRAFT_1033732</name>
</gene>
<dbReference type="KEGG" id="aalt:CC77DRAFT_1033732"/>
<evidence type="ECO:0000313" key="3">
    <source>
        <dbReference type="Proteomes" id="UP000077248"/>
    </source>
</evidence>
<organism evidence="2 3">
    <name type="scientific">Alternaria alternata</name>
    <name type="common">Alternaria rot fungus</name>
    <name type="synonym">Torula alternata</name>
    <dbReference type="NCBI Taxonomy" id="5599"/>
    <lineage>
        <taxon>Eukaryota</taxon>
        <taxon>Fungi</taxon>
        <taxon>Dikarya</taxon>
        <taxon>Ascomycota</taxon>
        <taxon>Pezizomycotina</taxon>
        <taxon>Dothideomycetes</taxon>
        <taxon>Pleosporomycetidae</taxon>
        <taxon>Pleosporales</taxon>
        <taxon>Pleosporineae</taxon>
        <taxon>Pleosporaceae</taxon>
        <taxon>Alternaria</taxon>
        <taxon>Alternaria sect. Alternaria</taxon>
        <taxon>Alternaria alternata complex</taxon>
    </lineage>
</organism>